<evidence type="ECO:0000256" key="1">
    <source>
        <dbReference type="SAM" id="Phobius"/>
    </source>
</evidence>
<gene>
    <name evidence="3" type="ORF">Tco025E_05095</name>
</gene>
<dbReference type="PANTHER" id="PTHR36978:SF4">
    <property type="entry name" value="P-LOOP CONTAINING NUCLEOSIDE TRIPHOSPHATE HYDROLASE PROTEIN"/>
    <property type="match status" value="1"/>
</dbReference>
<name>A0A422PG85_9TRYP</name>
<feature type="chain" id="PRO_5019035271" evidence="2">
    <location>
        <begin position="26"/>
        <end position="340"/>
    </location>
</feature>
<feature type="signal peptide" evidence="2">
    <location>
        <begin position="1"/>
        <end position="25"/>
    </location>
</feature>
<dbReference type="AlphaFoldDB" id="A0A422PG85"/>
<dbReference type="PANTHER" id="PTHR36978">
    <property type="entry name" value="P-LOOP CONTAINING NUCLEOTIDE TRIPHOSPHATE HYDROLASE"/>
    <property type="match status" value="1"/>
</dbReference>
<protein>
    <submittedName>
        <fullName evidence="3">Uncharacterized protein</fullName>
    </submittedName>
</protein>
<sequence length="340" mass="37644">MWRRGQWLRAPPKVLCLTMIPGGGAMTRALQQLGYTPYTFRQTFTEGRVTTHPQEWCMVLSKKKPFNPAMLDNSDKGASDGSGGFDALVGPPCTLAFEEILKECPLSTRVILVEEVDKDAWALDAATIWEPLLRQTEKAAKRQAGAHLHQMVSKMTMGMAGSSRKVSVAAVLEMLEDRVKTVVPKDRLLVYRYGSGWEPLCHFLSKPIPHSDETGTVPFPPQESGTDVAADLSDRLQRVEWVVLWVTCFLVAALFVLYTPLYTQLRDSVAAYYEDYREAFEPVLRENEGNTISLRRALVLAKNTTMSFEEKWRARGGVAGAAGEALSKLADGAGKESEAG</sequence>
<dbReference type="Gene3D" id="3.40.50.300">
    <property type="entry name" value="P-loop containing nucleotide triphosphate hydrolases"/>
    <property type="match status" value="1"/>
</dbReference>
<dbReference type="InterPro" id="IPR040632">
    <property type="entry name" value="Sulfotransfer_4"/>
</dbReference>
<dbReference type="OrthoDB" id="272681at2759"/>
<keyword evidence="1" id="KW-0812">Transmembrane</keyword>
<dbReference type="InterPro" id="IPR027417">
    <property type="entry name" value="P-loop_NTPase"/>
</dbReference>
<dbReference type="Pfam" id="PF17784">
    <property type="entry name" value="Sulfotransfer_4"/>
    <property type="match status" value="1"/>
</dbReference>
<dbReference type="RefSeq" id="XP_029227895.1">
    <property type="nucleotide sequence ID" value="XM_029371998.1"/>
</dbReference>
<evidence type="ECO:0000313" key="3">
    <source>
        <dbReference type="EMBL" id="RNF16716.1"/>
    </source>
</evidence>
<keyword evidence="4" id="KW-1185">Reference proteome</keyword>
<reference evidence="3 4" key="1">
    <citation type="journal article" date="2018" name="BMC Genomics">
        <title>Genomic comparison of Trypanosoma conorhini and Trypanosoma rangeli to Trypanosoma cruzi strains of high and low virulence.</title>
        <authorList>
            <person name="Bradwell K.R."/>
            <person name="Koparde V.N."/>
            <person name="Matveyev A.V."/>
            <person name="Serrano M.G."/>
            <person name="Alves J.M."/>
            <person name="Parikh H."/>
            <person name="Huang B."/>
            <person name="Lee V."/>
            <person name="Espinosa-Alvarez O."/>
            <person name="Ortiz P.A."/>
            <person name="Costa-Martins A.G."/>
            <person name="Teixeira M.M."/>
            <person name="Buck G.A."/>
        </authorList>
    </citation>
    <scope>NUCLEOTIDE SEQUENCE [LARGE SCALE GENOMIC DNA]</scope>
    <source>
        <strain evidence="3 4">025E</strain>
    </source>
</reference>
<accession>A0A422PG85</accession>
<keyword evidence="1" id="KW-1133">Transmembrane helix</keyword>
<dbReference type="Proteomes" id="UP000284403">
    <property type="component" value="Unassembled WGS sequence"/>
</dbReference>
<evidence type="ECO:0000313" key="4">
    <source>
        <dbReference type="Proteomes" id="UP000284403"/>
    </source>
</evidence>
<comment type="caution">
    <text evidence="3">The sequence shown here is derived from an EMBL/GenBank/DDBJ whole genome shotgun (WGS) entry which is preliminary data.</text>
</comment>
<dbReference type="EMBL" id="MKKU01000285">
    <property type="protein sequence ID" value="RNF16716.1"/>
    <property type="molecule type" value="Genomic_DNA"/>
</dbReference>
<keyword evidence="2" id="KW-0732">Signal</keyword>
<organism evidence="3 4">
    <name type="scientific">Trypanosoma conorhini</name>
    <dbReference type="NCBI Taxonomy" id="83891"/>
    <lineage>
        <taxon>Eukaryota</taxon>
        <taxon>Discoba</taxon>
        <taxon>Euglenozoa</taxon>
        <taxon>Kinetoplastea</taxon>
        <taxon>Metakinetoplastina</taxon>
        <taxon>Trypanosomatida</taxon>
        <taxon>Trypanosomatidae</taxon>
        <taxon>Trypanosoma</taxon>
    </lineage>
</organism>
<evidence type="ECO:0000256" key="2">
    <source>
        <dbReference type="SAM" id="SignalP"/>
    </source>
</evidence>
<feature type="transmembrane region" description="Helical" evidence="1">
    <location>
        <begin position="242"/>
        <end position="261"/>
    </location>
</feature>
<keyword evidence="1" id="KW-0472">Membrane</keyword>
<proteinExistence type="predicted"/>
<dbReference type="GeneID" id="40318706"/>